<sequence>MVPFIALTSILYPGPCRNVQLSKAKTDLRPADKFCGSGTQYVSLSSHNSTTSNCCKRGGRAGTGRHRGPNLRRLDRGEPATDSRGRGDRATVE</sequence>
<organism evidence="2 3">
    <name type="scientific">Cordyceps javanica</name>
    <dbReference type="NCBI Taxonomy" id="43265"/>
    <lineage>
        <taxon>Eukaryota</taxon>
        <taxon>Fungi</taxon>
        <taxon>Dikarya</taxon>
        <taxon>Ascomycota</taxon>
        <taxon>Pezizomycotina</taxon>
        <taxon>Sordariomycetes</taxon>
        <taxon>Hypocreomycetidae</taxon>
        <taxon>Hypocreales</taxon>
        <taxon>Cordycipitaceae</taxon>
        <taxon>Cordyceps</taxon>
    </lineage>
</organism>
<dbReference type="AlphaFoldDB" id="A0A545V8C2"/>
<name>A0A545V8C2_9HYPO</name>
<evidence type="ECO:0000313" key="3">
    <source>
        <dbReference type="Proteomes" id="UP000315783"/>
    </source>
</evidence>
<feature type="compositionally biased region" description="Basic and acidic residues" evidence="1">
    <location>
        <begin position="72"/>
        <end position="93"/>
    </location>
</feature>
<feature type="compositionally biased region" description="Basic residues" evidence="1">
    <location>
        <begin position="57"/>
        <end position="70"/>
    </location>
</feature>
<feature type="region of interest" description="Disordered" evidence="1">
    <location>
        <begin position="48"/>
        <end position="93"/>
    </location>
</feature>
<dbReference type="Proteomes" id="UP000315783">
    <property type="component" value="Unassembled WGS sequence"/>
</dbReference>
<reference evidence="2 3" key="1">
    <citation type="journal article" date="2019" name="Appl. Microbiol. Biotechnol.">
        <title>Genome sequence of Isaria javanica and comparative genome analysis insights into family S53 peptidase evolution in fungal entomopathogens.</title>
        <authorList>
            <person name="Lin R."/>
            <person name="Zhang X."/>
            <person name="Xin B."/>
            <person name="Zou M."/>
            <person name="Gao Y."/>
            <person name="Qin F."/>
            <person name="Hu Q."/>
            <person name="Xie B."/>
            <person name="Cheng X."/>
        </authorList>
    </citation>
    <scope>NUCLEOTIDE SEQUENCE [LARGE SCALE GENOMIC DNA]</scope>
    <source>
        <strain evidence="2 3">IJ1G</strain>
    </source>
</reference>
<evidence type="ECO:0000313" key="2">
    <source>
        <dbReference type="EMBL" id="TQV97955.1"/>
    </source>
</evidence>
<gene>
    <name evidence="2" type="ORF">IF1G_03698</name>
</gene>
<protein>
    <submittedName>
        <fullName evidence="2">Uncharacterized protein</fullName>
    </submittedName>
</protein>
<evidence type="ECO:0000256" key="1">
    <source>
        <dbReference type="SAM" id="MobiDB-lite"/>
    </source>
</evidence>
<keyword evidence="3" id="KW-1185">Reference proteome</keyword>
<proteinExistence type="predicted"/>
<comment type="caution">
    <text evidence="2">The sequence shown here is derived from an EMBL/GenBank/DDBJ whole genome shotgun (WGS) entry which is preliminary data.</text>
</comment>
<dbReference type="EMBL" id="SPUK01000004">
    <property type="protein sequence ID" value="TQV97955.1"/>
    <property type="molecule type" value="Genomic_DNA"/>
</dbReference>
<accession>A0A545V8C2</accession>